<evidence type="ECO:0000313" key="3">
    <source>
        <dbReference type="Proteomes" id="UP000321172"/>
    </source>
</evidence>
<dbReference type="SUPFAM" id="SSF46785">
    <property type="entry name" value="Winged helix' DNA-binding domain"/>
    <property type="match status" value="1"/>
</dbReference>
<dbReference type="EMBL" id="CP042345">
    <property type="protein sequence ID" value="QEA16385.1"/>
    <property type="molecule type" value="Genomic_DNA"/>
</dbReference>
<dbReference type="AlphaFoldDB" id="A0A5B8S7F4"/>
<proteinExistence type="predicted"/>
<dbReference type="Pfam" id="PF13545">
    <property type="entry name" value="HTH_Crp_2"/>
    <property type="match status" value="1"/>
</dbReference>
<dbReference type="InterPro" id="IPR012318">
    <property type="entry name" value="HTH_CRP"/>
</dbReference>
<dbReference type="InterPro" id="IPR036390">
    <property type="entry name" value="WH_DNA-bd_sf"/>
</dbReference>
<keyword evidence="3" id="KW-1185">Reference proteome</keyword>
<dbReference type="Proteomes" id="UP000321172">
    <property type="component" value="Chromosome"/>
</dbReference>
<accession>A0A5B8S7F4</accession>
<dbReference type="OrthoDB" id="7506088at2"/>
<protein>
    <submittedName>
        <fullName evidence="2">Winged helix-turn-helix domain-containing protein</fullName>
    </submittedName>
</protein>
<gene>
    <name evidence="2" type="ORF">FRF71_09710</name>
</gene>
<dbReference type="InterPro" id="IPR014710">
    <property type="entry name" value="RmlC-like_jellyroll"/>
</dbReference>
<reference evidence="2 3" key="1">
    <citation type="journal article" date="2013" name="J. Microbiol. Biotechnol.">
        <title>Novosphingobium ginsenosidimutans sp. nov., with the ability to convert ginsenoside.</title>
        <authorList>
            <person name="Kim J.K."/>
            <person name="He D."/>
            <person name="Liu Q.M."/>
            <person name="Park H.Y."/>
            <person name="Jung M.S."/>
            <person name="Yoon M.H."/>
            <person name="Kim S.C."/>
            <person name="Im W.T."/>
        </authorList>
    </citation>
    <scope>NUCLEOTIDE SEQUENCE [LARGE SCALE GENOMIC DNA]</scope>
    <source>
        <strain evidence="2 3">FW-6</strain>
    </source>
</reference>
<evidence type="ECO:0000313" key="2">
    <source>
        <dbReference type="EMBL" id="QEA16385.1"/>
    </source>
</evidence>
<dbReference type="KEGG" id="ngf:FRF71_09710"/>
<evidence type="ECO:0000259" key="1">
    <source>
        <dbReference type="Pfam" id="PF13545"/>
    </source>
</evidence>
<feature type="domain" description="HTH crp-type" evidence="1">
    <location>
        <begin position="190"/>
        <end position="260"/>
    </location>
</feature>
<organism evidence="2 3">
    <name type="scientific">Novosphingobium ginsenosidimutans</name>
    <dbReference type="NCBI Taxonomy" id="1176536"/>
    <lineage>
        <taxon>Bacteria</taxon>
        <taxon>Pseudomonadati</taxon>
        <taxon>Pseudomonadota</taxon>
        <taxon>Alphaproteobacteria</taxon>
        <taxon>Sphingomonadales</taxon>
        <taxon>Sphingomonadaceae</taxon>
        <taxon>Novosphingobium</taxon>
    </lineage>
</organism>
<dbReference type="Gene3D" id="2.60.120.10">
    <property type="entry name" value="Jelly Rolls"/>
    <property type="match status" value="1"/>
</dbReference>
<name>A0A5B8S7F4_9SPHN</name>
<sequence>MVDLSQFDWSIRNQVRPRMFRHDPALRCLRLAAYQGAQAVDVRRNHAKVFAPTDFTEASLPAEEWTWLKRHWQPERLTAERILCDTDCSSETLWLLDDAVTARIARDDQAHLVEIAVDGPGSLACGWAISGDQLSPWRVQVRRTGMARALRGLAIEQMAQMAPVFHARCRAVIHSEVLELAEQFALARRRTARSLLADRLSGYYNAFGETTITITHNVLAQRLNLRRATVTLALQELEGAKAIRSHRARIELKDRERLIALAHEY</sequence>
<dbReference type="GO" id="GO:0003677">
    <property type="term" value="F:DNA binding"/>
    <property type="evidence" value="ECO:0007669"/>
    <property type="project" value="InterPro"/>
</dbReference>
<dbReference type="GO" id="GO:0006355">
    <property type="term" value="P:regulation of DNA-templated transcription"/>
    <property type="evidence" value="ECO:0007669"/>
    <property type="project" value="InterPro"/>
</dbReference>